<evidence type="ECO:0000256" key="1">
    <source>
        <dbReference type="ARBA" id="ARBA00008072"/>
    </source>
</evidence>
<dbReference type="OrthoDB" id="3509362at2759"/>
<keyword evidence="4" id="KW-1185">Reference proteome</keyword>
<evidence type="ECO:0000256" key="2">
    <source>
        <dbReference type="ARBA" id="ARBA00023002"/>
    </source>
</evidence>
<sequence>MANIYRAAFMHSQGNALKVTAADVQHPGPGEVLIRNHAVALQPLDMKMLIAVYGSAAQLRYPAVLQCFHTKIYVEVDENLRTDTWQQLVTWDATTAAQIGDVSFEQPVLVEFPLQTAVAALHVFLGLGVPDSGNKEEKVLIWGTSGAVGSYVVQHRAGDKAADVVEKVRELGPYKYLFTASGDPTSQNALAALLGSTGGKFVSVLPNSVELSPDVDVVYTAFSQAAQIEEHRDWRN</sequence>
<dbReference type="Proteomes" id="UP000800038">
    <property type="component" value="Unassembled WGS sequence"/>
</dbReference>
<dbReference type="PANTHER" id="PTHR45348:SF2">
    <property type="entry name" value="ZINC-TYPE ALCOHOL DEHYDROGENASE-LIKE PROTEIN C2E1P3.01"/>
    <property type="match status" value="1"/>
</dbReference>
<dbReference type="PANTHER" id="PTHR45348">
    <property type="entry name" value="HYPOTHETICAL OXIDOREDUCTASE (EUROFUNG)"/>
    <property type="match status" value="1"/>
</dbReference>
<dbReference type="Gene3D" id="3.40.50.720">
    <property type="entry name" value="NAD(P)-binding Rossmann-like Domain"/>
    <property type="match status" value="1"/>
</dbReference>
<accession>A0A6A5T604</accession>
<dbReference type="InterPro" id="IPR047122">
    <property type="entry name" value="Trans-enoyl_RdTase-like"/>
</dbReference>
<dbReference type="InterPro" id="IPR011032">
    <property type="entry name" value="GroES-like_sf"/>
</dbReference>
<proteinExistence type="inferred from homology"/>
<evidence type="ECO:0000313" key="4">
    <source>
        <dbReference type="Proteomes" id="UP000800038"/>
    </source>
</evidence>
<dbReference type="SUPFAM" id="SSF50129">
    <property type="entry name" value="GroES-like"/>
    <property type="match status" value="1"/>
</dbReference>
<evidence type="ECO:0000313" key="3">
    <source>
        <dbReference type="EMBL" id="KAF1947524.1"/>
    </source>
</evidence>
<evidence type="ECO:0008006" key="5">
    <source>
        <dbReference type="Google" id="ProtNLM"/>
    </source>
</evidence>
<reference evidence="3" key="1">
    <citation type="journal article" date="2020" name="Stud. Mycol.">
        <title>101 Dothideomycetes genomes: a test case for predicting lifestyles and emergence of pathogens.</title>
        <authorList>
            <person name="Haridas S."/>
            <person name="Albert R."/>
            <person name="Binder M."/>
            <person name="Bloem J."/>
            <person name="Labutti K."/>
            <person name="Salamov A."/>
            <person name="Andreopoulos B."/>
            <person name="Baker S."/>
            <person name="Barry K."/>
            <person name="Bills G."/>
            <person name="Bluhm B."/>
            <person name="Cannon C."/>
            <person name="Castanera R."/>
            <person name="Culley D."/>
            <person name="Daum C."/>
            <person name="Ezra D."/>
            <person name="Gonzalez J."/>
            <person name="Henrissat B."/>
            <person name="Kuo A."/>
            <person name="Liang C."/>
            <person name="Lipzen A."/>
            <person name="Lutzoni F."/>
            <person name="Magnuson J."/>
            <person name="Mondo S."/>
            <person name="Nolan M."/>
            <person name="Ohm R."/>
            <person name="Pangilinan J."/>
            <person name="Park H.-J."/>
            <person name="Ramirez L."/>
            <person name="Alfaro M."/>
            <person name="Sun H."/>
            <person name="Tritt A."/>
            <person name="Yoshinaga Y."/>
            <person name="Zwiers L.-H."/>
            <person name="Turgeon B."/>
            <person name="Goodwin S."/>
            <person name="Spatafora J."/>
            <person name="Crous P."/>
            <person name="Grigoriev I."/>
        </authorList>
    </citation>
    <scope>NUCLEOTIDE SEQUENCE</scope>
    <source>
        <strain evidence="3">CBS 161.51</strain>
    </source>
</reference>
<dbReference type="EMBL" id="ML975998">
    <property type="protein sequence ID" value="KAF1947524.1"/>
    <property type="molecule type" value="Genomic_DNA"/>
</dbReference>
<protein>
    <recommendedName>
        <fullName evidence="5">Enoyl reductase (ER) domain-containing protein</fullName>
    </recommendedName>
</protein>
<dbReference type="Gene3D" id="3.90.180.10">
    <property type="entry name" value="Medium-chain alcohol dehydrogenases, catalytic domain"/>
    <property type="match status" value="2"/>
</dbReference>
<dbReference type="GO" id="GO:0016651">
    <property type="term" value="F:oxidoreductase activity, acting on NAD(P)H"/>
    <property type="evidence" value="ECO:0007669"/>
    <property type="project" value="InterPro"/>
</dbReference>
<organism evidence="3 4">
    <name type="scientific">Clathrospora elynae</name>
    <dbReference type="NCBI Taxonomy" id="706981"/>
    <lineage>
        <taxon>Eukaryota</taxon>
        <taxon>Fungi</taxon>
        <taxon>Dikarya</taxon>
        <taxon>Ascomycota</taxon>
        <taxon>Pezizomycotina</taxon>
        <taxon>Dothideomycetes</taxon>
        <taxon>Pleosporomycetidae</taxon>
        <taxon>Pleosporales</taxon>
        <taxon>Diademaceae</taxon>
        <taxon>Clathrospora</taxon>
    </lineage>
</organism>
<name>A0A6A5T604_9PLEO</name>
<gene>
    <name evidence="3" type="ORF">EJ02DRAFT_499283</name>
</gene>
<dbReference type="AlphaFoldDB" id="A0A6A5T604"/>
<keyword evidence="2" id="KW-0560">Oxidoreductase</keyword>
<comment type="similarity">
    <text evidence="1">Belongs to the zinc-containing alcohol dehydrogenase family.</text>
</comment>